<dbReference type="FunFam" id="3.40.630.10:FF:000018">
    <property type="entry name" value="Aminoacyl-histidine dipeptidase PepD"/>
    <property type="match status" value="1"/>
</dbReference>
<evidence type="ECO:0000256" key="10">
    <source>
        <dbReference type="ARBA" id="ARBA00038976"/>
    </source>
</evidence>
<dbReference type="GO" id="GO:0005829">
    <property type="term" value="C:cytosol"/>
    <property type="evidence" value="ECO:0007669"/>
    <property type="project" value="TreeGrafter"/>
</dbReference>
<name>A0A0E4CRY0_9STRE</name>
<evidence type="ECO:0000256" key="6">
    <source>
        <dbReference type="ARBA" id="ARBA00022833"/>
    </source>
</evidence>
<keyword evidence="6" id="KW-0862">Zinc</keyword>
<reference evidence="20" key="1">
    <citation type="submission" date="2015-03" db="EMBL/GenBank/DDBJ databases">
        <authorList>
            <person name="Urmite Genomes"/>
        </authorList>
    </citation>
    <scope>NUCLEOTIDE SEQUENCE [LARGE SCALE GENOMIC DNA]</scope>
    <source>
        <strain evidence="20">FF10</strain>
    </source>
</reference>
<evidence type="ECO:0000256" key="13">
    <source>
        <dbReference type="ARBA" id="ARBA00071271"/>
    </source>
</evidence>
<dbReference type="InterPro" id="IPR002933">
    <property type="entry name" value="Peptidase_M20"/>
</dbReference>
<sequence length="475" mass="51931">MSLNIEPKAVFDWFYALNQVPRESGHEEGISNFLVNFAKERNLEVSQDEMWNIIIRKPASAGYENAEPVIIQGHMDMVCVKTADSSHDFTKDPIEMVVDGTILRAKDTTLGADNGIAVAMQLALLDGDYQHPALEILVTTNEETTMEGAAAIQSDQLEGTRLINIDSEEEGIFYTSCAGGATISSAFALEKEEAKGAGLQISLSGLKGGHSGMEIHQERGNANLLLMHLLSAVAKKTDMQIASLSGGSRDNVIPSVATASFVVEDEVAARAVVDAVVRDLKKELFTADPELTLEVVPADVAEVYSKDLTQRLLNFFTLLPNGVQVMSQDMEGLVQTSLNNAVMVEEEGKFILHTSLRSSVASQLEVMADKLRLLVELCGGSFSRNHDYPSWDYEPESALREQCLAVYKEVSGQEAQVDAIHAGLECGFLKHALPDCDMISYGPNIYDVHSTKEHLEIDSVARVWDYTKALLASMR</sequence>
<dbReference type="Gene3D" id="3.40.630.10">
    <property type="entry name" value="Zn peptidases"/>
    <property type="match status" value="2"/>
</dbReference>
<evidence type="ECO:0000256" key="8">
    <source>
        <dbReference type="ARBA" id="ARBA00023285"/>
    </source>
</evidence>
<gene>
    <name evidence="19" type="primary">pepD</name>
    <name evidence="19" type="ORF">BN1356_00375</name>
</gene>
<dbReference type="PANTHER" id="PTHR43501:SF1">
    <property type="entry name" value="CYTOSOL NON-SPECIFIC DIPEPTIDASE"/>
    <property type="match status" value="1"/>
</dbReference>
<evidence type="ECO:0000313" key="19">
    <source>
        <dbReference type="EMBL" id="CQR24002.1"/>
    </source>
</evidence>
<evidence type="ECO:0000256" key="1">
    <source>
        <dbReference type="ARBA" id="ARBA00001941"/>
    </source>
</evidence>
<dbReference type="OrthoDB" id="9773892at2"/>
<comment type="cofactor">
    <cofactor evidence="1">
        <name>Co(2+)</name>
        <dbReference type="ChEBI" id="CHEBI:48828"/>
    </cofactor>
</comment>
<dbReference type="PIRSF" id="PIRSF016599">
    <property type="entry name" value="Xaa-His_dipept"/>
    <property type="match status" value="1"/>
</dbReference>
<keyword evidence="8" id="KW-0170">Cobalt</keyword>
<dbReference type="FunFam" id="3.40.630.10:FF:000015">
    <property type="entry name" value="Aminoacyl-histidine dipeptidase PepD"/>
    <property type="match status" value="1"/>
</dbReference>
<evidence type="ECO:0000256" key="5">
    <source>
        <dbReference type="ARBA" id="ARBA00022801"/>
    </source>
</evidence>
<feature type="domain" description="Peptidase M20 dimerisation" evidence="18">
    <location>
        <begin position="202"/>
        <end position="284"/>
    </location>
</feature>
<evidence type="ECO:0000256" key="16">
    <source>
        <dbReference type="ARBA" id="ARBA00077688"/>
    </source>
</evidence>
<keyword evidence="5" id="KW-0378">Hydrolase</keyword>
<dbReference type="AlphaFoldDB" id="A0A0E4CRY0"/>
<comment type="catalytic activity">
    <reaction evidence="9">
        <text>Hydrolysis of dipeptides, preferentially hydrophobic dipeptides including prolyl amino acids.</text>
        <dbReference type="EC" id="3.4.13.18"/>
    </reaction>
</comment>
<dbReference type="Pfam" id="PF01546">
    <property type="entry name" value="Peptidase_M20"/>
    <property type="match status" value="1"/>
</dbReference>
<evidence type="ECO:0000256" key="11">
    <source>
        <dbReference type="ARBA" id="ARBA00044252"/>
    </source>
</evidence>
<protein>
    <recommendedName>
        <fullName evidence="13">Cytosol non-specific dipeptidase</fullName>
        <ecNumber evidence="10">3.4.13.18</ecNumber>
    </recommendedName>
    <alternativeName>
        <fullName evidence="16">Aminoacyl-histidine dipeptidase</fullName>
    </alternativeName>
    <alternativeName>
        <fullName evidence="15">Beta-alanyl-histidine dipeptidase</fullName>
    </alternativeName>
    <alternativeName>
        <fullName evidence="14">Carnosinase</fullName>
    </alternativeName>
    <alternativeName>
        <fullName evidence="11">Peptidase D</fullName>
    </alternativeName>
    <alternativeName>
        <fullName evidence="17">Xaa-His dipeptidase</fullName>
    </alternativeName>
</protein>
<evidence type="ECO:0000256" key="4">
    <source>
        <dbReference type="ARBA" id="ARBA00022723"/>
    </source>
</evidence>
<dbReference type="EMBL" id="CTEN01000001">
    <property type="protein sequence ID" value="CQR24002.1"/>
    <property type="molecule type" value="Genomic_DNA"/>
</dbReference>
<dbReference type="STRING" id="1608583.BN1356_00375"/>
<keyword evidence="4" id="KW-0479">Metal-binding</keyword>
<evidence type="ECO:0000313" key="20">
    <source>
        <dbReference type="Proteomes" id="UP000198604"/>
    </source>
</evidence>
<keyword evidence="7" id="KW-0482">Metalloprotease</keyword>
<dbReference type="InterPro" id="IPR001160">
    <property type="entry name" value="Peptidase_M20C"/>
</dbReference>
<dbReference type="RefSeq" id="WP_093649718.1">
    <property type="nucleotide sequence ID" value="NZ_CTEN01000001.1"/>
</dbReference>
<dbReference type="PANTHER" id="PTHR43501">
    <property type="entry name" value="CYTOSOL NON-SPECIFIC DIPEPTIDASE"/>
    <property type="match status" value="1"/>
</dbReference>
<dbReference type="InterPro" id="IPR011650">
    <property type="entry name" value="Peptidase_M20_dimer"/>
</dbReference>
<dbReference type="Proteomes" id="UP000198604">
    <property type="component" value="Unassembled WGS sequence"/>
</dbReference>
<dbReference type="SUPFAM" id="SSF53187">
    <property type="entry name" value="Zn-dependent exopeptidases"/>
    <property type="match status" value="1"/>
</dbReference>
<evidence type="ECO:0000256" key="14">
    <source>
        <dbReference type="ARBA" id="ARBA00075285"/>
    </source>
</evidence>
<comment type="cofactor">
    <cofactor evidence="2">
        <name>Zn(2+)</name>
        <dbReference type="ChEBI" id="CHEBI:29105"/>
    </cofactor>
</comment>
<dbReference type="EC" id="3.4.13.18" evidence="10"/>
<accession>A0A0E4CRY0</accession>
<evidence type="ECO:0000256" key="9">
    <source>
        <dbReference type="ARBA" id="ARBA00036421"/>
    </source>
</evidence>
<comment type="similarity">
    <text evidence="12">Belongs to the peptidase M20C family.</text>
</comment>
<dbReference type="GO" id="GO:0046872">
    <property type="term" value="F:metal ion binding"/>
    <property type="evidence" value="ECO:0007669"/>
    <property type="project" value="UniProtKB-KW"/>
</dbReference>
<evidence type="ECO:0000256" key="3">
    <source>
        <dbReference type="ARBA" id="ARBA00022670"/>
    </source>
</evidence>
<proteinExistence type="inferred from homology"/>
<evidence type="ECO:0000256" key="7">
    <source>
        <dbReference type="ARBA" id="ARBA00023049"/>
    </source>
</evidence>
<evidence type="ECO:0000259" key="18">
    <source>
        <dbReference type="Pfam" id="PF07687"/>
    </source>
</evidence>
<dbReference type="NCBIfam" id="TIGR01893">
    <property type="entry name" value="aa-his-dipept"/>
    <property type="match status" value="1"/>
</dbReference>
<dbReference type="GO" id="GO:0070573">
    <property type="term" value="F:metallodipeptidase activity"/>
    <property type="evidence" value="ECO:0007669"/>
    <property type="project" value="TreeGrafter"/>
</dbReference>
<dbReference type="GO" id="GO:0006508">
    <property type="term" value="P:proteolysis"/>
    <property type="evidence" value="ECO:0007669"/>
    <property type="project" value="UniProtKB-KW"/>
</dbReference>
<evidence type="ECO:0000256" key="15">
    <source>
        <dbReference type="ARBA" id="ARBA00076004"/>
    </source>
</evidence>
<evidence type="ECO:0000256" key="17">
    <source>
        <dbReference type="ARBA" id="ARBA00078074"/>
    </source>
</evidence>
<dbReference type="CDD" id="cd03890">
    <property type="entry name" value="M20_pepD"/>
    <property type="match status" value="1"/>
</dbReference>
<dbReference type="Pfam" id="PF07687">
    <property type="entry name" value="M20_dimer"/>
    <property type="match status" value="1"/>
</dbReference>
<keyword evidence="20" id="KW-1185">Reference proteome</keyword>
<keyword evidence="3" id="KW-0645">Protease</keyword>
<evidence type="ECO:0000256" key="12">
    <source>
        <dbReference type="ARBA" id="ARBA00061423"/>
    </source>
</evidence>
<evidence type="ECO:0000256" key="2">
    <source>
        <dbReference type="ARBA" id="ARBA00001947"/>
    </source>
</evidence>
<organism evidence="19 20">
    <name type="scientific">Streptococcus varani</name>
    <dbReference type="NCBI Taxonomy" id="1608583"/>
    <lineage>
        <taxon>Bacteria</taxon>
        <taxon>Bacillati</taxon>
        <taxon>Bacillota</taxon>
        <taxon>Bacilli</taxon>
        <taxon>Lactobacillales</taxon>
        <taxon>Streptococcaceae</taxon>
        <taxon>Streptococcus</taxon>
    </lineage>
</organism>
<dbReference type="PRINTS" id="PR00934">
    <property type="entry name" value="XHISDIPTASE"/>
</dbReference>